<dbReference type="FunFam" id="3.30.565.10:FF:000010">
    <property type="entry name" value="Sensor histidine kinase RcsC"/>
    <property type="match status" value="1"/>
</dbReference>
<comment type="catalytic activity">
    <reaction evidence="1">
        <text>ATP + protein L-histidine = ADP + protein N-phospho-L-histidine.</text>
        <dbReference type="EC" id="2.7.13.3"/>
    </reaction>
</comment>
<organism evidence="7 8">
    <name type="scientific">Halteria grandinella</name>
    <dbReference type="NCBI Taxonomy" id="5974"/>
    <lineage>
        <taxon>Eukaryota</taxon>
        <taxon>Sar</taxon>
        <taxon>Alveolata</taxon>
        <taxon>Ciliophora</taxon>
        <taxon>Intramacronucleata</taxon>
        <taxon>Spirotrichea</taxon>
        <taxon>Stichotrichia</taxon>
        <taxon>Sporadotrichida</taxon>
        <taxon>Halteriidae</taxon>
        <taxon>Halteria</taxon>
    </lineage>
</organism>
<reference evidence="7" key="1">
    <citation type="submission" date="2019-06" db="EMBL/GenBank/DDBJ databases">
        <authorList>
            <person name="Zheng W."/>
        </authorList>
    </citation>
    <scope>NUCLEOTIDE SEQUENCE</scope>
    <source>
        <strain evidence="7">QDHG01</strain>
    </source>
</reference>
<comment type="caution">
    <text evidence="7">The sequence shown here is derived from an EMBL/GenBank/DDBJ whole genome shotgun (WGS) entry which is preliminary data.</text>
</comment>
<dbReference type="Proteomes" id="UP000785679">
    <property type="component" value="Unassembled WGS sequence"/>
</dbReference>
<dbReference type="CDD" id="cd00082">
    <property type="entry name" value="HisKA"/>
    <property type="match status" value="1"/>
</dbReference>
<dbReference type="Pfam" id="PF02518">
    <property type="entry name" value="HATPase_c"/>
    <property type="match status" value="1"/>
</dbReference>
<protein>
    <recommendedName>
        <fullName evidence="2">histidine kinase</fullName>
        <ecNumber evidence="2">2.7.13.3</ecNumber>
    </recommendedName>
</protein>
<dbReference type="GO" id="GO:0009927">
    <property type="term" value="F:histidine phosphotransfer kinase activity"/>
    <property type="evidence" value="ECO:0007669"/>
    <property type="project" value="TreeGrafter"/>
</dbReference>
<dbReference type="InterPro" id="IPR004358">
    <property type="entry name" value="Sig_transdc_His_kin-like_C"/>
</dbReference>
<dbReference type="PANTHER" id="PTHR43047:SF72">
    <property type="entry name" value="OSMOSENSING HISTIDINE PROTEIN KINASE SLN1"/>
    <property type="match status" value="1"/>
</dbReference>
<dbReference type="InterPro" id="IPR000014">
    <property type="entry name" value="PAS"/>
</dbReference>
<dbReference type="PANTHER" id="PTHR43047">
    <property type="entry name" value="TWO-COMPONENT HISTIDINE PROTEIN KINASE"/>
    <property type="match status" value="1"/>
</dbReference>
<dbReference type="SUPFAM" id="SSF55874">
    <property type="entry name" value="ATPase domain of HSP90 chaperone/DNA topoisomerase II/histidine kinase"/>
    <property type="match status" value="1"/>
</dbReference>
<keyword evidence="5" id="KW-0418">Kinase</keyword>
<dbReference type="InterPro" id="IPR003594">
    <property type="entry name" value="HATPase_dom"/>
</dbReference>
<dbReference type="Pfam" id="PF13188">
    <property type="entry name" value="PAS_8"/>
    <property type="match status" value="1"/>
</dbReference>
<dbReference type="EC" id="2.7.13.3" evidence="2"/>
<keyword evidence="4" id="KW-0808">Transferase</keyword>
<dbReference type="InterPro" id="IPR036890">
    <property type="entry name" value="HATPase_C_sf"/>
</dbReference>
<sequence>MTFLLKLGVIYKVPIISTHTYFFHQFFLMAAIIESSIKQNPEKFCFSPVIFSFIGVQEYCNVSLDISGKEKTFQRRVLWAYFLLRNYTHYGFVDLYYLFHLAVLNIFQEKAGHTYEKYLQYIRNHNKELNEMFRSTLEMIPNGIMLFDVTSMKIRLANNEMLTILGEPSKVSQEFGDEICLKVKEFQKYGEDQKKEDGDNKKPQIMIDPISNEVTDLWAFITKICQVKIIDESDAVFKRKLNKSYIQVRCSFINNHQQLMVICTDITRVKDIERQGRRLRSSFFSSIAHELRTPLNSIIPIVKIISTLLQSPQNLERVQKLINIVKNSSMHLQNVIEDALDISRLENNKFSIYKESFDIREAVDEISEIMRFQIEQKGLKQIVYIDDSVPYMIHSDSKRIKQVLFNLIGNAVKFTFKGVISIRMTFDSHLSILTCRIQDSGIGIKENDQKKLFSFFGTLANSKEINRAGMGLGLTISKMIIQTLGGEITLKSNFGAGSEFIFTLPLEMDTTIQKTPSFNRRTSQKFDYKRYSSPLPICSNDGVGESGAVQGTCNITMMTDLSQREQNYSQIEEYNNKPPIGKIKKRSSILYEMYSRLNSREPKQKNFHRAHSLLKQQHEVREVTFEHDLNENRGIVAGKFESLSD</sequence>
<dbReference type="Gene3D" id="1.10.287.130">
    <property type="match status" value="1"/>
</dbReference>
<dbReference type="SMART" id="SM00388">
    <property type="entry name" value="HisKA"/>
    <property type="match status" value="1"/>
</dbReference>
<evidence type="ECO:0000256" key="2">
    <source>
        <dbReference type="ARBA" id="ARBA00012438"/>
    </source>
</evidence>
<dbReference type="GO" id="GO:0005886">
    <property type="term" value="C:plasma membrane"/>
    <property type="evidence" value="ECO:0007669"/>
    <property type="project" value="TreeGrafter"/>
</dbReference>
<dbReference type="Pfam" id="PF00512">
    <property type="entry name" value="HisKA"/>
    <property type="match status" value="1"/>
</dbReference>
<dbReference type="InterPro" id="IPR003661">
    <property type="entry name" value="HisK_dim/P_dom"/>
</dbReference>
<dbReference type="InterPro" id="IPR005467">
    <property type="entry name" value="His_kinase_dom"/>
</dbReference>
<evidence type="ECO:0000256" key="1">
    <source>
        <dbReference type="ARBA" id="ARBA00000085"/>
    </source>
</evidence>
<evidence type="ECO:0000313" key="7">
    <source>
        <dbReference type="EMBL" id="TNV82979.1"/>
    </source>
</evidence>
<dbReference type="AlphaFoldDB" id="A0A8J8NYH5"/>
<accession>A0A8J8NYH5</accession>
<proteinExistence type="predicted"/>
<keyword evidence="3" id="KW-0597">Phosphoprotein</keyword>
<name>A0A8J8NYH5_HALGN</name>
<evidence type="ECO:0000259" key="6">
    <source>
        <dbReference type="PROSITE" id="PS50109"/>
    </source>
</evidence>
<evidence type="ECO:0000256" key="3">
    <source>
        <dbReference type="ARBA" id="ARBA00022553"/>
    </source>
</evidence>
<dbReference type="SMART" id="SM00387">
    <property type="entry name" value="HATPase_c"/>
    <property type="match status" value="1"/>
</dbReference>
<feature type="domain" description="Histidine kinase" evidence="6">
    <location>
        <begin position="286"/>
        <end position="508"/>
    </location>
</feature>
<keyword evidence="8" id="KW-1185">Reference proteome</keyword>
<dbReference type="PRINTS" id="PR00344">
    <property type="entry name" value="BCTRLSENSOR"/>
</dbReference>
<dbReference type="PROSITE" id="PS50109">
    <property type="entry name" value="HIS_KIN"/>
    <property type="match status" value="1"/>
</dbReference>
<dbReference type="SUPFAM" id="SSF47384">
    <property type="entry name" value="Homodimeric domain of signal transducing histidine kinase"/>
    <property type="match status" value="1"/>
</dbReference>
<dbReference type="EMBL" id="RRYP01004299">
    <property type="protein sequence ID" value="TNV82979.1"/>
    <property type="molecule type" value="Genomic_DNA"/>
</dbReference>
<evidence type="ECO:0000256" key="4">
    <source>
        <dbReference type="ARBA" id="ARBA00022679"/>
    </source>
</evidence>
<dbReference type="OrthoDB" id="295772at2759"/>
<evidence type="ECO:0000313" key="8">
    <source>
        <dbReference type="Proteomes" id="UP000785679"/>
    </source>
</evidence>
<dbReference type="InterPro" id="IPR036097">
    <property type="entry name" value="HisK_dim/P_sf"/>
</dbReference>
<dbReference type="Gene3D" id="3.30.565.10">
    <property type="entry name" value="Histidine kinase-like ATPase, C-terminal domain"/>
    <property type="match status" value="1"/>
</dbReference>
<gene>
    <name evidence="7" type="ORF">FGO68_gene4039</name>
</gene>
<dbReference type="GO" id="GO:0000155">
    <property type="term" value="F:phosphorelay sensor kinase activity"/>
    <property type="evidence" value="ECO:0007669"/>
    <property type="project" value="InterPro"/>
</dbReference>
<evidence type="ECO:0000256" key="5">
    <source>
        <dbReference type="ARBA" id="ARBA00022777"/>
    </source>
</evidence>